<dbReference type="Pfam" id="PF02659">
    <property type="entry name" value="Mntp"/>
    <property type="match status" value="1"/>
</dbReference>
<dbReference type="InterPro" id="IPR003810">
    <property type="entry name" value="Mntp/YtaF"/>
</dbReference>
<comment type="caution">
    <text evidence="9">The sequence shown here is derived from an EMBL/GenBank/DDBJ whole genome shotgun (WGS) entry which is preliminary data.</text>
</comment>
<dbReference type="HAMAP" id="MF_01521">
    <property type="entry name" value="MntP_pump"/>
    <property type="match status" value="1"/>
</dbReference>
<evidence type="ECO:0000256" key="7">
    <source>
        <dbReference type="ARBA" id="ARBA00023211"/>
    </source>
</evidence>
<dbReference type="RefSeq" id="WP_127194345.1">
    <property type="nucleotide sequence ID" value="NZ_RZNY01000027.1"/>
</dbReference>
<evidence type="ECO:0000256" key="8">
    <source>
        <dbReference type="HAMAP-Rule" id="MF_01521"/>
    </source>
</evidence>
<dbReference type="GO" id="GO:0005384">
    <property type="term" value="F:manganese ion transmembrane transporter activity"/>
    <property type="evidence" value="ECO:0007669"/>
    <property type="project" value="UniProtKB-UniRule"/>
</dbReference>
<dbReference type="InterPro" id="IPR022929">
    <property type="entry name" value="Put_MntP"/>
</dbReference>
<evidence type="ECO:0000256" key="5">
    <source>
        <dbReference type="ARBA" id="ARBA00023065"/>
    </source>
</evidence>
<evidence type="ECO:0000313" key="9">
    <source>
        <dbReference type="EMBL" id="RUT41761.1"/>
    </source>
</evidence>
<feature type="transmembrane region" description="Helical" evidence="8">
    <location>
        <begin position="12"/>
        <end position="33"/>
    </location>
</feature>
<protein>
    <recommendedName>
        <fullName evidence="8">Putative manganese efflux pump MntP</fullName>
    </recommendedName>
</protein>
<dbReference type="Proteomes" id="UP000279446">
    <property type="component" value="Unassembled WGS sequence"/>
</dbReference>
<gene>
    <name evidence="8" type="primary">mntP</name>
    <name evidence="9" type="ORF">EJP82_22675</name>
</gene>
<feature type="transmembrane region" description="Helical" evidence="8">
    <location>
        <begin position="107"/>
        <end position="130"/>
    </location>
</feature>
<keyword evidence="6 8" id="KW-0472">Membrane</keyword>
<evidence type="ECO:0000256" key="1">
    <source>
        <dbReference type="ARBA" id="ARBA00022448"/>
    </source>
</evidence>
<comment type="subcellular location">
    <subcellularLocation>
        <location evidence="8">Cell membrane</location>
        <topology evidence="8">Multi-pass membrane protein</topology>
    </subcellularLocation>
</comment>
<feature type="transmembrane region" description="Helical" evidence="8">
    <location>
        <begin position="136"/>
        <end position="156"/>
    </location>
</feature>
<accession>A0A3S1DI75</accession>
<keyword evidence="4 8" id="KW-1133">Transmembrane helix</keyword>
<dbReference type="GO" id="GO:0005886">
    <property type="term" value="C:plasma membrane"/>
    <property type="evidence" value="ECO:0007669"/>
    <property type="project" value="UniProtKB-SubCell"/>
</dbReference>
<keyword evidence="3 8" id="KW-0812">Transmembrane</keyword>
<sequence>MGMAIDQLGELMTIMLIAVALGMDAFSLGIGIGMKGVRRSDAIRIGSAVSLFHMLMPLLGIFAGQYVGGLLGDLARYVAGGLLLLLGGHMIASSIKGSGIQSINHRSLLGVLLFSLSVSIDSFSVGVSLGMFNGNMWLSVLSFGFFGGLMSILGLALGRGMRRGLGEYGEAAGGAILLAFGLMFIF</sequence>
<organism evidence="9 10">
    <name type="scientific">Paenibacillus anaericanus</name>
    <dbReference type="NCBI Taxonomy" id="170367"/>
    <lineage>
        <taxon>Bacteria</taxon>
        <taxon>Bacillati</taxon>
        <taxon>Bacillota</taxon>
        <taxon>Bacilli</taxon>
        <taxon>Bacillales</taxon>
        <taxon>Paenibacillaceae</taxon>
        <taxon>Paenibacillus</taxon>
    </lineage>
</organism>
<reference evidence="9 10" key="1">
    <citation type="submission" date="2018-12" db="EMBL/GenBank/DDBJ databases">
        <authorList>
            <person name="Sun L."/>
            <person name="Chen Z."/>
        </authorList>
    </citation>
    <scope>NUCLEOTIDE SEQUENCE [LARGE SCALE GENOMIC DNA]</scope>
    <source>
        <strain evidence="9 10">DSM 15890</strain>
    </source>
</reference>
<evidence type="ECO:0000256" key="3">
    <source>
        <dbReference type="ARBA" id="ARBA00022692"/>
    </source>
</evidence>
<evidence type="ECO:0000313" key="10">
    <source>
        <dbReference type="Proteomes" id="UP000279446"/>
    </source>
</evidence>
<keyword evidence="10" id="KW-1185">Reference proteome</keyword>
<dbReference type="EMBL" id="RZNY01000027">
    <property type="protein sequence ID" value="RUT41761.1"/>
    <property type="molecule type" value="Genomic_DNA"/>
</dbReference>
<dbReference type="PANTHER" id="PTHR35529">
    <property type="entry name" value="MANGANESE EFFLUX PUMP MNTP-RELATED"/>
    <property type="match status" value="1"/>
</dbReference>
<keyword evidence="1 8" id="KW-0813">Transport</keyword>
<evidence type="ECO:0000256" key="4">
    <source>
        <dbReference type="ARBA" id="ARBA00022989"/>
    </source>
</evidence>
<keyword evidence="7 8" id="KW-0464">Manganese</keyword>
<dbReference type="OrthoDB" id="1679700at2"/>
<feature type="transmembrane region" description="Helical" evidence="8">
    <location>
        <begin position="168"/>
        <end position="185"/>
    </location>
</feature>
<comment type="similarity">
    <text evidence="8">Belongs to the MntP (TC 9.B.29) family.</text>
</comment>
<evidence type="ECO:0000256" key="2">
    <source>
        <dbReference type="ARBA" id="ARBA00022475"/>
    </source>
</evidence>
<comment type="function">
    <text evidence="8">Probably functions as a manganese efflux pump.</text>
</comment>
<proteinExistence type="inferred from homology"/>
<keyword evidence="5 8" id="KW-0406">Ion transport</keyword>
<keyword evidence="2 8" id="KW-1003">Cell membrane</keyword>
<feature type="transmembrane region" description="Helical" evidence="8">
    <location>
        <begin position="45"/>
        <end position="68"/>
    </location>
</feature>
<name>A0A3S1DI75_9BACL</name>
<dbReference type="PANTHER" id="PTHR35529:SF1">
    <property type="entry name" value="MANGANESE EFFLUX PUMP MNTP-RELATED"/>
    <property type="match status" value="1"/>
</dbReference>
<dbReference type="AlphaFoldDB" id="A0A3S1DI75"/>
<feature type="transmembrane region" description="Helical" evidence="8">
    <location>
        <begin position="74"/>
        <end position="95"/>
    </location>
</feature>
<evidence type="ECO:0000256" key="6">
    <source>
        <dbReference type="ARBA" id="ARBA00023136"/>
    </source>
</evidence>